<dbReference type="PhylomeDB" id="A0A0D2X391"/>
<dbReference type="InterPro" id="IPR017375">
    <property type="entry name" value="PEX12"/>
</dbReference>
<keyword evidence="11 13" id="KW-0472">Membrane</keyword>
<accession>A0A0D2X391</accession>
<evidence type="ECO:0000256" key="2">
    <source>
        <dbReference type="ARBA" id="ARBA00004906"/>
    </source>
</evidence>
<comment type="function">
    <text evidence="13">Component of a retrotranslocation channel required for peroxisome organization by mediating export of the PEX5 receptor from peroxisomes to the cytosol, thereby promoting PEX5 recycling.</text>
</comment>
<proteinExistence type="inferred from homology"/>
<reference evidence="16" key="1">
    <citation type="submission" date="2011-02" db="EMBL/GenBank/DDBJ databases">
        <title>The Genome Sequence of Capsaspora owczarzaki ATCC 30864.</title>
        <authorList>
            <person name="Russ C."/>
            <person name="Cuomo C."/>
            <person name="Burger G."/>
            <person name="Gray M.W."/>
            <person name="Holland P.W.H."/>
            <person name="King N."/>
            <person name="Lang F.B.F."/>
            <person name="Roger A.J."/>
            <person name="Ruiz-Trillo I."/>
            <person name="Young S.K."/>
            <person name="Zeng Q."/>
            <person name="Gargeya S."/>
            <person name="Alvarado L."/>
            <person name="Berlin A."/>
            <person name="Chapman S.B."/>
            <person name="Chen Z."/>
            <person name="Freedman E."/>
            <person name="Gellesch M."/>
            <person name="Goldberg J."/>
            <person name="Griggs A."/>
            <person name="Gujja S."/>
            <person name="Heilman E."/>
            <person name="Heiman D."/>
            <person name="Howarth C."/>
            <person name="Mehta T."/>
            <person name="Neiman D."/>
            <person name="Pearson M."/>
            <person name="Roberts A."/>
            <person name="Saif S."/>
            <person name="Shea T."/>
            <person name="Shenoy N."/>
            <person name="Sisk P."/>
            <person name="Stolte C."/>
            <person name="Sykes S."/>
            <person name="White J."/>
            <person name="Yandava C."/>
            <person name="Haas B."/>
            <person name="Nusbaum C."/>
            <person name="Birren B."/>
        </authorList>
    </citation>
    <scope>NUCLEOTIDE SEQUENCE</scope>
    <source>
        <strain evidence="16">ATCC 30864</strain>
    </source>
</reference>
<dbReference type="CDD" id="cd16451">
    <property type="entry name" value="mRING_PEX12"/>
    <property type="match status" value="1"/>
</dbReference>
<dbReference type="InParanoid" id="A0A0D2X391"/>
<evidence type="ECO:0000313" key="15">
    <source>
        <dbReference type="EMBL" id="KJE93899.1"/>
    </source>
</evidence>
<evidence type="ECO:0000256" key="13">
    <source>
        <dbReference type="PIRNR" id="PIRNR038074"/>
    </source>
</evidence>
<evidence type="ECO:0000256" key="6">
    <source>
        <dbReference type="ARBA" id="ARBA00022723"/>
    </source>
</evidence>
<dbReference type="eggNOG" id="KOG0826">
    <property type="taxonomic scope" value="Eukaryota"/>
</dbReference>
<keyword evidence="8" id="KW-0862">Zinc</keyword>
<evidence type="ECO:0000256" key="9">
    <source>
        <dbReference type="ARBA" id="ARBA00022927"/>
    </source>
</evidence>
<evidence type="ECO:0000256" key="4">
    <source>
        <dbReference type="ARBA" id="ARBA00022448"/>
    </source>
</evidence>
<dbReference type="SUPFAM" id="SSF57850">
    <property type="entry name" value="RING/U-box"/>
    <property type="match status" value="1"/>
</dbReference>
<evidence type="ECO:0000256" key="5">
    <source>
        <dbReference type="ARBA" id="ARBA00022692"/>
    </source>
</evidence>
<dbReference type="Proteomes" id="UP000008743">
    <property type="component" value="Unassembled WGS sequence"/>
</dbReference>
<gene>
    <name evidence="15" type="ORF">CAOG_004617</name>
</gene>
<dbReference type="GO" id="GO:0005778">
    <property type="term" value="C:peroxisomal membrane"/>
    <property type="evidence" value="ECO:0007669"/>
    <property type="project" value="UniProtKB-SubCell"/>
</dbReference>
<dbReference type="GO" id="GO:0006513">
    <property type="term" value="P:protein monoubiquitination"/>
    <property type="evidence" value="ECO:0007669"/>
    <property type="project" value="TreeGrafter"/>
</dbReference>
<keyword evidence="10" id="KW-1133">Transmembrane helix</keyword>
<dbReference type="GO" id="GO:1990429">
    <property type="term" value="C:peroxisomal importomer complex"/>
    <property type="evidence" value="ECO:0007669"/>
    <property type="project" value="TreeGrafter"/>
</dbReference>
<evidence type="ECO:0000256" key="10">
    <source>
        <dbReference type="ARBA" id="ARBA00022989"/>
    </source>
</evidence>
<dbReference type="PANTHER" id="PTHR12888">
    <property type="entry name" value="PEROXISOME ASSEMBLY PROTEIN 12 PEROXIN-12"/>
    <property type="match status" value="1"/>
</dbReference>
<evidence type="ECO:0000256" key="8">
    <source>
        <dbReference type="ARBA" id="ARBA00022833"/>
    </source>
</evidence>
<keyword evidence="16" id="KW-1185">Reference proteome</keyword>
<keyword evidence="9" id="KW-0653">Protein transport</keyword>
<evidence type="ECO:0000256" key="12">
    <source>
        <dbReference type="ARBA" id="ARBA00023140"/>
    </source>
</evidence>
<evidence type="ECO:0000256" key="3">
    <source>
        <dbReference type="ARBA" id="ARBA00008704"/>
    </source>
</evidence>
<dbReference type="GO" id="GO:0008270">
    <property type="term" value="F:zinc ion binding"/>
    <property type="evidence" value="ECO:0007669"/>
    <property type="project" value="UniProtKB-KW"/>
</dbReference>
<dbReference type="GO" id="GO:0004842">
    <property type="term" value="F:ubiquitin-protein transferase activity"/>
    <property type="evidence" value="ECO:0007669"/>
    <property type="project" value="TreeGrafter"/>
</dbReference>
<dbReference type="PANTHER" id="PTHR12888:SF0">
    <property type="entry name" value="PEROXISOME ASSEMBLY PROTEIN 12"/>
    <property type="match status" value="1"/>
</dbReference>
<keyword evidence="6" id="KW-0479">Metal-binding</keyword>
<dbReference type="EMBL" id="KE346366">
    <property type="protein sequence ID" value="KJE93899.1"/>
    <property type="molecule type" value="Genomic_DNA"/>
</dbReference>
<dbReference type="RefSeq" id="XP_004347364.1">
    <property type="nucleotide sequence ID" value="XM_004347314.2"/>
</dbReference>
<evidence type="ECO:0000256" key="11">
    <source>
        <dbReference type="ARBA" id="ARBA00023136"/>
    </source>
</evidence>
<dbReference type="FunCoup" id="A0A0D2X391">
    <property type="interactions" value="190"/>
</dbReference>
<dbReference type="Pfam" id="PF04757">
    <property type="entry name" value="Pex2_Pex12"/>
    <property type="match status" value="1"/>
</dbReference>
<dbReference type="STRING" id="595528.A0A0D2X391"/>
<dbReference type="OrthoDB" id="107372at2759"/>
<keyword evidence="7" id="KW-0863">Zinc-finger</keyword>
<evidence type="ECO:0000259" key="14">
    <source>
        <dbReference type="Pfam" id="PF04757"/>
    </source>
</evidence>
<dbReference type="InterPro" id="IPR013083">
    <property type="entry name" value="Znf_RING/FYVE/PHD"/>
</dbReference>
<evidence type="ECO:0000256" key="7">
    <source>
        <dbReference type="ARBA" id="ARBA00022771"/>
    </source>
</evidence>
<keyword evidence="4" id="KW-0813">Transport</keyword>
<evidence type="ECO:0000256" key="1">
    <source>
        <dbReference type="ARBA" id="ARBA00004585"/>
    </source>
</evidence>
<feature type="domain" description="Pex N-terminal" evidence="14">
    <location>
        <begin position="26"/>
        <end position="297"/>
    </location>
</feature>
<comment type="subcellular location">
    <subcellularLocation>
        <location evidence="1">Peroxisome membrane</location>
        <topology evidence="1">Multi-pass membrane protein</topology>
    </subcellularLocation>
</comment>
<dbReference type="InterPro" id="IPR006845">
    <property type="entry name" value="Pex_N"/>
</dbReference>
<dbReference type="PIRSF" id="PIRSF038074">
    <property type="entry name" value="Peroxisome_assembly_p12"/>
    <property type="match status" value="1"/>
</dbReference>
<comment type="similarity">
    <text evidence="3 13">Belongs to the pex2/pex10/pex12 family.</text>
</comment>
<keyword evidence="5" id="KW-0812">Transmembrane</keyword>
<protein>
    <recommendedName>
        <fullName evidence="13">Peroxisome assembly protein 12</fullName>
    </recommendedName>
    <alternativeName>
        <fullName evidence="13">Peroxin-12</fullName>
    </alternativeName>
</protein>
<sequence>MAEFAAHLNLNLEHNRPSFFELVAQDSMMSMLKPALKFLLMVVTQRHPGPLAWAIKHHEECYSLITLLVQKHYLQVYDASFAENFYGLKRVQSHETDSQSVEQLKHRPMSLSSSDRRKSLFFLAVLPYLKTKLDALFLKHNAAVRQHAASATAAAASLSPSISVHQDGNQPQPFAQSQSPSSLVRVFTFIYPFVHLTWEASHFVCQMLYLFDETAYYSPELFLAGLRLRRLTAMDVINQQNSLILGEMERAKRLVGPGFIRGFLRFLSNTVNSAIDYSKFVVPITIFFFKFLEWWYDSEHYTIAVSLPVPPAPPMPKIPEQGLALPQDASICPLCLKQRTNPAVVAVSGLVFCYPCIHPYLEQHRCCPVTLLPASTSSLIKIFAGSGGL</sequence>
<comment type="pathway">
    <text evidence="2">Protein modification; protein ubiquitination.</text>
</comment>
<dbReference type="GO" id="GO:0016558">
    <property type="term" value="P:protein import into peroxisome matrix"/>
    <property type="evidence" value="ECO:0007669"/>
    <property type="project" value="UniProtKB-UniRule"/>
</dbReference>
<organism evidence="15 16">
    <name type="scientific">Capsaspora owczarzaki (strain ATCC 30864)</name>
    <dbReference type="NCBI Taxonomy" id="595528"/>
    <lineage>
        <taxon>Eukaryota</taxon>
        <taxon>Filasterea</taxon>
        <taxon>Capsaspora</taxon>
    </lineage>
</organism>
<name>A0A0D2X391_CAPO3</name>
<dbReference type="Gene3D" id="3.30.40.10">
    <property type="entry name" value="Zinc/RING finger domain, C3HC4 (zinc finger)"/>
    <property type="match status" value="1"/>
</dbReference>
<keyword evidence="12 13" id="KW-0576">Peroxisome</keyword>
<dbReference type="AlphaFoldDB" id="A0A0D2X391"/>
<evidence type="ECO:0000313" key="16">
    <source>
        <dbReference type="Proteomes" id="UP000008743"/>
    </source>
</evidence>
<dbReference type="OMA" id="QHYLARC"/>